<protein>
    <submittedName>
        <fullName evidence="1">Uncharacterized protein</fullName>
    </submittedName>
</protein>
<evidence type="ECO:0000313" key="1">
    <source>
        <dbReference type="EMBL" id="KZV18010.1"/>
    </source>
</evidence>
<dbReference type="EMBL" id="KV017580">
    <property type="protein sequence ID" value="KZV18010.1"/>
    <property type="molecule type" value="Genomic_DNA"/>
</dbReference>
<keyword evidence="2" id="KW-1185">Reference proteome</keyword>
<proteinExistence type="predicted"/>
<dbReference type="AlphaFoldDB" id="A0A2Z7A8M4"/>
<sequence>MNSVILSDVNSATYRDFQLNRFARDLMYRLVDFFPSLKNLPSLLPKSQERSNLMYISELIWKRSSDIFCEQITSTLNCDLALQALI</sequence>
<name>A0A2Z7A8M4_9LAMI</name>
<reference evidence="1 2" key="1">
    <citation type="journal article" date="2015" name="Proc. Natl. Acad. Sci. U.S.A.">
        <title>The resurrection genome of Boea hygrometrica: A blueprint for survival of dehydration.</title>
        <authorList>
            <person name="Xiao L."/>
            <person name="Yang G."/>
            <person name="Zhang L."/>
            <person name="Yang X."/>
            <person name="Zhao S."/>
            <person name="Ji Z."/>
            <person name="Zhou Q."/>
            <person name="Hu M."/>
            <person name="Wang Y."/>
            <person name="Chen M."/>
            <person name="Xu Y."/>
            <person name="Jin H."/>
            <person name="Xiao X."/>
            <person name="Hu G."/>
            <person name="Bao F."/>
            <person name="Hu Y."/>
            <person name="Wan P."/>
            <person name="Li L."/>
            <person name="Deng X."/>
            <person name="Kuang T."/>
            <person name="Xiang C."/>
            <person name="Zhu J.K."/>
            <person name="Oliver M.J."/>
            <person name="He Y."/>
        </authorList>
    </citation>
    <scope>NUCLEOTIDE SEQUENCE [LARGE SCALE GENOMIC DNA]</scope>
    <source>
        <strain evidence="2">cv. XS01</strain>
    </source>
</reference>
<accession>A0A2Z7A8M4</accession>
<dbReference type="Proteomes" id="UP000250235">
    <property type="component" value="Unassembled WGS sequence"/>
</dbReference>
<organism evidence="1 2">
    <name type="scientific">Dorcoceras hygrometricum</name>
    <dbReference type="NCBI Taxonomy" id="472368"/>
    <lineage>
        <taxon>Eukaryota</taxon>
        <taxon>Viridiplantae</taxon>
        <taxon>Streptophyta</taxon>
        <taxon>Embryophyta</taxon>
        <taxon>Tracheophyta</taxon>
        <taxon>Spermatophyta</taxon>
        <taxon>Magnoliopsida</taxon>
        <taxon>eudicotyledons</taxon>
        <taxon>Gunneridae</taxon>
        <taxon>Pentapetalae</taxon>
        <taxon>asterids</taxon>
        <taxon>lamiids</taxon>
        <taxon>Lamiales</taxon>
        <taxon>Gesneriaceae</taxon>
        <taxon>Didymocarpoideae</taxon>
        <taxon>Trichosporeae</taxon>
        <taxon>Loxocarpinae</taxon>
        <taxon>Dorcoceras</taxon>
    </lineage>
</organism>
<gene>
    <name evidence="1" type="ORF">F511_39611</name>
</gene>
<evidence type="ECO:0000313" key="2">
    <source>
        <dbReference type="Proteomes" id="UP000250235"/>
    </source>
</evidence>